<evidence type="ECO:0000313" key="3">
    <source>
        <dbReference type="Proteomes" id="UP000000763"/>
    </source>
</evidence>
<keyword evidence="1" id="KW-0812">Transmembrane</keyword>
<organism evidence="2 3">
    <name type="scientific">Oryza sativa subsp. japonica</name>
    <name type="common">Rice</name>
    <dbReference type="NCBI Taxonomy" id="39947"/>
    <lineage>
        <taxon>Eukaryota</taxon>
        <taxon>Viridiplantae</taxon>
        <taxon>Streptophyta</taxon>
        <taxon>Embryophyta</taxon>
        <taxon>Tracheophyta</taxon>
        <taxon>Spermatophyta</taxon>
        <taxon>Magnoliopsida</taxon>
        <taxon>Liliopsida</taxon>
        <taxon>Poales</taxon>
        <taxon>Poaceae</taxon>
        <taxon>BOP clade</taxon>
        <taxon>Oryzoideae</taxon>
        <taxon>Oryzeae</taxon>
        <taxon>Oryzinae</taxon>
        <taxon>Oryza</taxon>
        <taxon>Oryza sativa</taxon>
    </lineage>
</organism>
<dbReference type="PROSITE" id="PS51257">
    <property type="entry name" value="PROKAR_LIPOPROTEIN"/>
    <property type="match status" value="1"/>
</dbReference>
<sequence length="117" mass="12434">MRSRRRSRIWAPGRSTARSPVLVLVPVAVVVGCLGVAAVAGVAARHQDGPQDLLHGEAAVVRSVHGAEVAPVLVRELAMAGRTNEMPYSTLPKKQVNQDQQMVNVAYPSMDDSVPAS</sequence>
<keyword evidence="1" id="KW-0472">Membrane</keyword>
<reference evidence="3" key="2">
    <citation type="journal article" date="2008" name="Nucleic Acids Res.">
        <title>The rice annotation project database (RAP-DB): 2008 update.</title>
        <authorList>
            <consortium name="The rice annotation project (RAP)"/>
        </authorList>
    </citation>
    <scope>GENOME REANNOTATION</scope>
    <source>
        <strain evidence="3">cv. Nipponbare</strain>
    </source>
</reference>
<dbReference type="Proteomes" id="UP000000763">
    <property type="component" value="Chromosome 11"/>
</dbReference>
<dbReference type="EMBL" id="AC145321">
    <property type="protein sequence ID" value="AAX95051.1"/>
    <property type="molecule type" value="Genomic_DNA"/>
</dbReference>
<evidence type="ECO:0000256" key="1">
    <source>
        <dbReference type="SAM" id="Phobius"/>
    </source>
</evidence>
<keyword evidence="1" id="KW-1133">Transmembrane helix</keyword>
<gene>
    <name evidence="2" type="ordered locus">LOC_Os11g09880</name>
</gene>
<accession>Q2R958</accession>
<proteinExistence type="predicted"/>
<evidence type="ECO:0000313" key="2">
    <source>
        <dbReference type="EMBL" id="AAX95051.1"/>
    </source>
</evidence>
<name>Q2R958_ORYSJ</name>
<dbReference type="AlphaFoldDB" id="Q2R958"/>
<protein>
    <submittedName>
        <fullName evidence="2">Uncharacterized protein</fullName>
    </submittedName>
</protein>
<reference evidence="3" key="1">
    <citation type="journal article" date="2005" name="Nature">
        <title>The map-based sequence of the rice genome.</title>
        <authorList>
            <consortium name="International rice genome sequencing project (IRGSP)"/>
            <person name="Matsumoto T."/>
            <person name="Wu J."/>
            <person name="Kanamori H."/>
            <person name="Katayose Y."/>
            <person name="Fujisawa M."/>
            <person name="Namiki N."/>
            <person name="Mizuno H."/>
            <person name="Yamamoto K."/>
            <person name="Antonio B.A."/>
            <person name="Baba T."/>
            <person name="Sakata K."/>
            <person name="Nagamura Y."/>
            <person name="Aoki H."/>
            <person name="Arikawa K."/>
            <person name="Arita K."/>
            <person name="Bito T."/>
            <person name="Chiden Y."/>
            <person name="Fujitsuka N."/>
            <person name="Fukunaka R."/>
            <person name="Hamada M."/>
            <person name="Harada C."/>
            <person name="Hayashi A."/>
            <person name="Hijishita S."/>
            <person name="Honda M."/>
            <person name="Hosokawa S."/>
            <person name="Ichikawa Y."/>
            <person name="Idonuma A."/>
            <person name="Iijima M."/>
            <person name="Ikeda M."/>
            <person name="Ikeno M."/>
            <person name="Ito K."/>
            <person name="Ito S."/>
            <person name="Ito T."/>
            <person name="Ito Y."/>
            <person name="Ito Y."/>
            <person name="Iwabuchi A."/>
            <person name="Kamiya K."/>
            <person name="Karasawa W."/>
            <person name="Kurita K."/>
            <person name="Katagiri S."/>
            <person name="Kikuta A."/>
            <person name="Kobayashi H."/>
            <person name="Kobayashi N."/>
            <person name="Machita K."/>
            <person name="Maehara T."/>
            <person name="Masukawa M."/>
            <person name="Mizubayashi T."/>
            <person name="Mukai Y."/>
            <person name="Nagasaki H."/>
            <person name="Nagata Y."/>
            <person name="Naito S."/>
            <person name="Nakashima M."/>
            <person name="Nakama Y."/>
            <person name="Nakamichi Y."/>
            <person name="Nakamura M."/>
            <person name="Meguro A."/>
            <person name="Negishi M."/>
            <person name="Ohta I."/>
            <person name="Ohta T."/>
            <person name="Okamoto M."/>
            <person name="Ono N."/>
            <person name="Saji S."/>
            <person name="Sakaguchi M."/>
            <person name="Sakai K."/>
            <person name="Shibata M."/>
            <person name="Shimokawa T."/>
            <person name="Song J."/>
            <person name="Takazaki Y."/>
            <person name="Terasawa K."/>
            <person name="Tsugane M."/>
            <person name="Tsuji K."/>
            <person name="Ueda S."/>
            <person name="Waki K."/>
            <person name="Yamagata H."/>
            <person name="Yamamoto M."/>
            <person name="Yamamoto S."/>
            <person name="Yamane H."/>
            <person name="Yoshiki S."/>
            <person name="Yoshihara R."/>
            <person name="Yukawa K."/>
            <person name="Zhong H."/>
            <person name="Yano M."/>
            <person name="Yuan Q."/>
            <person name="Ouyang S."/>
            <person name="Liu J."/>
            <person name="Jones K.M."/>
            <person name="Gansberger K."/>
            <person name="Moffat K."/>
            <person name="Hill J."/>
            <person name="Bera J."/>
            <person name="Fadrosh D."/>
            <person name="Jin S."/>
            <person name="Johri S."/>
            <person name="Kim M."/>
            <person name="Overton L."/>
            <person name="Reardon M."/>
            <person name="Tsitrin T."/>
            <person name="Vuong H."/>
            <person name="Weaver B."/>
            <person name="Ciecko A."/>
            <person name="Tallon L."/>
            <person name="Jackson J."/>
            <person name="Pai G."/>
            <person name="Aken S.V."/>
            <person name="Utterback T."/>
            <person name="Reidmuller S."/>
            <person name="Feldblyum T."/>
            <person name="Hsiao J."/>
            <person name="Zismann V."/>
            <person name="Iobst S."/>
            <person name="de Vazeille A.R."/>
            <person name="Buell C.R."/>
            <person name="Ying K."/>
            <person name="Li Y."/>
            <person name="Lu T."/>
            <person name="Huang Y."/>
            <person name="Zhao Q."/>
            <person name="Feng Q."/>
            <person name="Zhang L."/>
            <person name="Zhu J."/>
            <person name="Weng Q."/>
            <person name="Mu J."/>
            <person name="Lu Y."/>
            <person name="Fan D."/>
            <person name="Liu Y."/>
            <person name="Guan J."/>
            <person name="Zhang Y."/>
            <person name="Yu S."/>
            <person name="Liu X."/>
            <person name="Zhang Y."/>
            <person name="Hong G."/>
            <person name="Han B."/>
            <person name="Choisne N."/>
            <person name="Demange N."/>
            <person name="Orjeda G."/>
            <person name="Samain S."/>
            <person name="Cattolico L."/>
            <person name="Pelletier E."/>
            <person name="Couloux A."/>
            <person name="Segurens B."/>
            <person name="Wincker P."/>
            <person name="D'Hont A."/>
            <person name="Scarpelli C."/>
            <person name="Weissenbach J."/>
            <person name="Salanoubat M."/>
            <person name="Quetier F."/>
            <person name="Yu Y."/>
            <person name="Kim H.R."/>
            <person name="Rambo T."/>
            <person name="Currie J."/>
            <person name="Collura K."/>
            <person name="Luo M."/>
            <person name="Yang T."/>
            <person name="Ammiraju J.S.S."/>
            <person name="Engler F."/>
            <person name="Soderlund C."/>
            <person name="Wing R.A."/>
            <person name="Palmer L.E."/>
            <person name="de la Bastide M."/>
            <person name="Spiegel L."/>
            <person name="Nascimento L."/>
            <person name="Zutavern T."/>
            <person name="O'Shaughnessy A."/>
            <person name="Dike S."/>
            <person name="Dedhia N."/>
            <person name="Preston R."/>
            <person name="Balija V."/>
            <person name="McCombie W.R."/>
            <person name="Chow T."/>
            <person name="Chen H."/>
            <person name="Chung M."/>
            <person name="Chen C."/>
            <person name="Shaw J."/>
            <person name="Wu H."/>
            <person name="Hsiao K."/>
            <person name="Chao Y."/>
            <person name="Chu M."/>
            <person name="Cheng C."/>
            <person name="Hour A."/>
            <person name="Lee P."/>
            <person name="Lin S."/>
            <person name="Lin Y."/>
            <person name="Liou J."/>
            <person name="Liu S."/>
            <person name="Hsing Y."/>
            <person name="Raghuvanshi S."/>
            <person name="Mohanty A."/>
            <person name="Bharti A.K."/>
            <person name="Gaur A."/>
            <person name="Gupta V."/>
            <person name="Kumar D."/>
            <person name="Ravi V."/>
            <person name="Vij S."/>
            <person name="Kapur A."/>
            <person name="Khurana P."/>
            <person name="Khurana P."/>
            <person name="Khurana J.P."/>
            <person name="Tyagi A.K."/>
            <person name="Gaikwad K."/>
            <person name="Singh A."/>
            <person name="Dalal V."/>
            <person name="Srivastava S."/>
            <person name="Dixit A."/>
            <person name="Pal A.K."/>
            <person name="Ghazi I.A."/>
            <person name="Yadav M."/>
            <person name="Pandit A."/>
            <person name="Bhargava A."/>
            <person name="Sureshbabu K."/>
            <person name="Batra K."/>
            <person name="Sharma T.R."/>
            <person name="Mohapatra T."/>
            <person name="Singh N.K."/>
            <person name="Messing J."/>
            <person name="Nelson A.B."/>
            <person name="Fuks G."/>
            <person name="Kavchok S."/>
            <person name="Keizer G."/>
            <person name="Linton E."/>
            <person name="Llaca V."/>
            <person name="Song R."/>
            <person name="Tanyolac B."/>
            <person name="Young S."/>
            <person name="Ho-Il K."/>
            <person name="Hahn J.H."/>
            <person name="Sangsakoo G."/>
            <person name="Vanavichit A."/>
            <person name="de Mattos Luiz.A.T."/>
            <person name="Zimmer P.D."/>
            <person name="Malone G."/>
            <person name="Dellagostin O."/>
            <person name="de Oliveira A.C."/>
            <person name="Bevan M."/>
            <person name="Bancroft I."/>
            <person name="Minx P."/>
            <person name="Cordum H."/>
            <person name="Wilson R."/>
            <person name="Cheng Z."/>
            <person name="Jin W."/>
            <person name="Jiang J."/>
            <person name="Leong S.A."/>
            <person name="Iwama H."/>
            <person name="Gojobori T."/>
            <person name="Itoh T."/>
            <person name="Niimura Y."/>
            <person name="Fujii Y."/>
            <person name="Habara T."/>
            <person name="Sakai H."/>
            <person name="Sato Y."/>
            <person name="Wilson G."/>
            <person name="Kumar K."/>
            <person name="McCouch S."/>
            <person name="Juretic N."/>
            <person name="Hoen D."/>
            <person name="Wright S."/>
            <person name="Bruskiewich R."/>
            <person name="Bureau T."/>
            <person name="Miyao A."/>
            <person name="Hirochika H."/>
            <person name="Nishikawa T."/>
            <person name="Kadowaki K."/>
            <person name="Sugiura M."/>
            <person name="Burr B."/>
            <person name="Sasaki T."/>
        </authorList>
    </citation>
    <scope>NUCLEOTIDE SEQUENCE [LARGE SCALE GENOMIC DNA]</scope>
    <source>
        <strain evidence="3">cv. Nipponbare</strain>
    </source>
</reference>
<feature type="transmembrane region" description="Helical" evidence="1">
    <location>
        <begin position="21"/>
        <end position="44"/>
    </location>
</feature>